<name>A0ABR2H146_9EUKA</name>
<reference evidence="2 3" key="1">
    <citation type="submission" date="2024-04" db="EMBL/GenBank/DDBJ databases">
        <title>Tritrichomonas musculus Genome.</title>
        <authorList>
            <person name="Alves-Ferreira E."/>
            <person name="Grigg M."/>
            <person name="Lorenzi H."/>
            <person name="Galac M."/>
        </authorList>
    </citation>
    <scope>NUCLEOTIDE SEQUENCE [LARGE SCALE GENOMIC DNA]</scope>
    <source>
        <strain evidence="2 3">EAF2021</strain>
    </source>
</reference>
<dbReference type="SUPFAM" id="SSF51126">
    <property type="entry name" value="Pectin lyase-like"/>
    <property type="match status" value="1"/>
</dbReference>
<dbReference type="EMBL" id="JAPFFF010000050">
    <property type="protein sequence ID" value="KAK8839920.1"/>
    <property type="molecule type" value="Genomic_DNA"/>
</dbReference>
<dbReference type="InterPro" id="IPR006626">
    <property type="entry name" value="PbH1"/>
</dbReference>
<dbReference type="NCBIfam" id="TIGR03804">
    <property type="entry name" value="para_beta_helix"/>
    <property type="match status" value="1"/>
</dbReference>
<comment type="caution">
    <text evidence="2">The sequence shown here is derived from an EMBL/GenBank/DDBJ whole genome shotgun (WGS) entry which is preliminary data.</text>
</comment>
<dbReference type="InterPro" id="IPR022441">
    <property type="entry name" value="Para_beta_helix_rpt-2"/>
</dbReference>
<sequence>MSGFIIRGESDVIVDGCTIRNCAEAGIRISDSRNVKFTNCIITDCQFSGVEICDNSFCRLESCIFAGCFDIGINVYSAASASVNDTTILGPFKSAVWTHHGGYGQFTNVLINNLQLPLKLSSIQSYVVISIQRKF</sequence>
<gene>
    <name evidence="2" type="ORF">M9Y10_031634</name>
</gene>
<organism evidence="2 3">
    <name type="scientific">Tritrichomonas musculus</name>
    <dbReference type="NCBI Taxonomy" id="1915356"/>
    <lineage>
        <taxon>Eukaryota</taxon>
        <taxon>Metamonada</taxon>
        <taxon>Parabasalia</taxon>
        <taxon>Tritrichomonadida</taxon>
        <taxon>Tritrichomonadidae</taxon>
        <taxon>Tritrichomonas</taxon>
    </lineage>
</organism>
<evidence type="ECO:0000259" key="1">
    <source>
        <dbReference type="Pfam" id="PF13229"/>
    </source>
</evidence>
<proteinExistence type="predicted"/>
<protein>
    <recommendedName>
        <fullName evidence="1">Right handed beta helix domain-containing protein</fullName>
    </recommendedName>
</protein>
<dbReference type="SMART" id="SM00710">
    <property type="entry name" value="PbH1"/>
    <property type="match status" value="3"/>
</dbReference>
<dbReference type="Gene3D" id="2.160.20.10">
    <property type="entry name" value="Single-stranded right-handed beta-helix, Pectin lyase-like"/>
    <property type="match status" value="1"/>
</dbReference>
<dbReference type="InterPro" id="IPR039448">
    <property type="entry name" value="Beta_helix"/>
</dbReference>
<feature type="domain" description="Right handed beta helix" evidence="1">
    <location>
        <begin position="2"/>
        <end position="102"/>
    </location>
</feature>
<dbReference type="InterPro" id="IPR012334">
    <property type="entry name" value="Pectin_lyas_fold"/>
</dbReference>
<dbReference type="Pfam" id="PF13229">
    <property type="entry name" value="Beta_helix"/>
    <property type="match status" value="1"/>
</dbReference>
<accession>A0ABR2H146</accession>
<evidence type="ECO:0000313" key="3">
    <source>
        <dbReference type="Proteomes" id="UP001470230"/>
    </source>
</evidence>
<dbReference type="InterPro" id="IPR011050">
    <property type="entry name" value="Pectin_lyase_fold/virulence"/>
</dbReference>
<dbReference type="Proteomes" id="UP001470230">
    <property type="component" value="Unassembled WGS sequence"/>
</dbReference>
<evidence type="ECO:0000313" key="2">
    <source>
        <dbReference type="EMBL" id="KAK8839920.1"/>
    </source>
</evidence>
<keyword evidence="3" id="KW-1185">Reference proteome</keyword>